<dbReference type="EMBL" id="BGZK01002515">
    <property type="protein sequence ID" value="GBP94536.1"/>
    <property type="molecule type" value="Genomic_DNA"/>
</dbReference>
<accession>A0A4C2A1C1</accession>
<dbReference type="Proteomes" id="UP000299102">
    <property type="component" value="Unassembled WGS sequence"/>
</dbReference>
<evidence type="ECO:0000313" key="2">
    <source>
        <dbReference type="Proteomes" id="UP000299102"/>
    </source>
</evidence>
<reference evidence="1 2" key="1">
    <citation type="journal article" date="2019" name="Commun. Biol.">
        <title>The bagworm genome reveals a unique fibroin gene that provides high tensile strength.</title>
        <authorList>
            <person name="Kono N."/>
            <person name="Nakamura H."/>
            <person name="Ohtoshi R."/>
            <person name="Tomita M."/>
            <person name="Numata K."/>
            <person name="Arakawa K."/>
        </authorList>
    </citation>
    <scope>NUCLEOTIDE SEQUENCE [LARGE SCALE GENOMIC DNA]</scope>
</reference>
<dbReference type="OrthoDB" id="6627079at2759"/>
<gene>
    <name evidence="1" type="ORF">EVAR_65898_1</name>
</gene>
<sequence length="159" mass="17926">MNDDGVLRHSRLWENMNENTLNLPHPRPLLGRNNSMPYVFVADRASALKNKVMKPYPVAGGRSTGIRVLTSPMWLTARLSLWPIARIAAAVLYPHMTIMRILSNEMNLTFMAHENVCLVLSSSCRPLIPEALSGQLQQWRDGRTSRHVVLVPVTKAYPV</sequence>
<keyword evidence="2" id="KW-1185">Reference proteome</keyword>
<proteinExistence type="predicted"/>
<comment type="caution">
    <text evidence="1">The sequence shown here is derived from an EMBL/GenBank/DDBJ whole genome shotgun (WGS) entry which is preliminary data.</text>
</comment>
<evidence type="ECO:0000313" key="1">
    <source>
        <dbReference type="EMBL" id="GBP94536.1"/>
    </source>
</evidence>
<dbReference type="AlphaFoldDB" id="A0A4C2A1C1"/>
<organism evidence="1 2">
    <name type="scientific">Eumeta variegata</name>
    <name type="common">Bagworm moth</name>
    <name type="synonym">Eumeta japonica</name>
    <dbReference type="NCBI Taxonomy" id="151549"/>
    <lineage>
        <taxon>Eukaryota</taxon>
        <taxon>Metazoa</taxon>
        <taxon>Ecdysozoa</taxon>
        <taxon>Arthropoda</taxon>
        <taxon>Hexapoda</taxon>
        <taxon>Insecta</taxon>
        <taxon>Pterygota</taxon>
        <taxon>Neoptera</taxon>
        <taxon>Endopterygota</taxon>
        <taxon>Lepidoptera</taxon>
        <taxon>Glossata</taxon>
        <taxon>Ditrysia</taxon>
        <taxon>Tineoidea</taxon>
        <taxon>Psychidae</taxon>
        <taxon>Oiketicinae</taxon>
        <taxon>Eumeta</taxon>
    </lineage>
</organism>
<name>A0A4C2A1C1_EUMVA</name>
<protein>
    <submittedName>
        <fullName evidence="1">Uncharacterized protein</fullName>
    </submittedName>
</protein>